<gene>
    <name evidence="1" type="ORF">PSYPI_39804</name>
</gene>
<accession>F3GM02</accession>
<reference evidence="1 2" key="1">
    <citation type="journal article" date="2011" name="PLoS Pathog.">
        <title>Dynamic evolution of pathogenicity revealed by sequencing and comparative genomics of 19 Pseudomonas syringae isolates.</title>
        <authorList>
            <person name="Baltrus D.A."/>
            <person name="Nishimura M.T."/>
            <person name="Romanchuk A."/>
            <person name="Chang J.H."/>
            <person name="Mukhtar M.S."/>
            <person name="Cherkis K."/>
            <person name="Roach J."/>
            <person name="Grant S.R."/>
            <person name="Jones C.D."/>
            <person name="Dangl J.L."/>
        </authorList>
    </citation>
    <scope>NUCLEOTIDE SEQUENCE [LARGE SCALE GENOMIC DNA]</scope>
    <source>
        <strain evidence="1 2">1704B</strain>
    </source>
</reference>
<sequence length="130" mass="14351">PIVAPAQGRLVKTGLPYAYKEDTVFLVLWKRRGYNTSKVAVRSESKAERVLEAMPSVRMNVERLIRRIMALTAPLDAEAPDDLKGHVWLHRLRATESAGKVSALTPGAMARSIALLVAQYNLKDSDGKPL</sequence>
<name>F3GM02_PSESJ</name>
<feature type="non-terminal residue" evidence="1">
    <location>
        <position position="1"/>
    </location>
</feature>
<protein>
    <submittedName>
        <fullName evidence="1">Uncharacterized protein</fullName>
    </submittedName>
</protein>
<evidence type="ECO:0000313" key="1">
    <source>
        <dbReference type="EMBL" id="EGH48105.1"/>
    </source>
</evidence>
<keyword evidence="2" id="KW-1185">Reference proteome</keyword>
<feature type="non-terminal residue" evidence="1">
    <location>
        <position position="130"/>
    </location>
</feature>
<organism evidence="1 2">
    <name type="scientific">Pseudomonas syringae pv. pisi str. 1704B</name>
    <dbReference type="NCBI Taxonomy" id="629263"/>
    <lineage>
        <taxon>Bacteria</taxon>
        <taxon>Pseudomonadati</taxon>
        <taxon>Pseudomonadota</taxon>
        <taxon>Gammaproteobacteria</taxon>
        <taxon>Pseudomonadales</taxon>
        <taxon>Pseudomonadaceae</taxon>
        <taxon>Pseudomonas</taxon>
        <taxon>Pseudomonas syringae</taxon>
    </lineage>
</organism>
<comment type="caution">
    <text evidence="1">The sequence shown here is derived from an EMBL/GenBank/DDBJ whole genome shotgun (WGS) entry which is preliminary data.</text>
</comment>
<evidence type="ECO:0000313" key="2">
    <source>
        <dbReference type="Proteomes" id="UP000004986"/>
    </source>
</evidence>
<dbReference type="AlphaFoldDB" id="F3GM02"/>
<dbReference type="EMBL" id="AEAI01002802">
    <property type="protein sequence ID" value="EGH48105.1"/>
    <property type="molecule type" value="Genomic_DNA"/>
</dbReference>
<proteinExistence type="predicted"/>
<dbReference type="Proteomes" id="UP000004986">
    <property type="component" value="Unassembled WGS sequence"/>
</dbReference>